<dbReference type="AlphaFoldDB" id="A0A6A5BC01"/>
<dbReference type="PANTHER" id="PTHR43265">
    <property type="entry name" value="ESTERASE ESTD"/>
    <property type="match status" value="1"/>
</dbReference>
<feature type="chain" id="PRO_5025410708" description="Lipase domain-containing protein" evidence="1">
    <location>
        <begin position="42"/>
        <end position="267"/>
    </location>
</feature>
<evidence type="ECO:0000313" key="3">
    <source>
        <dbReference type="Proteomes" id="UP000444721"/>
    </source>
</evidence>
<dbReference type="SUPFAM" id="SSF53474">
    <property type="entry name" value="alpha/beta-Hydrolases"/>
    <property type="match status" value="1"/>
</dbReference>
<feature type="signal peptide" evidence="1">
    <location>
        <begin position="1"/>
        <end position="41"/>
    </location>
</feature>
<dbReference type="GeneID" id="68117093"/>
<dbReference type="GO" id="GO:0052689">
    <property type="term" value="F:carboxylic ester hydrolase activity"/>
    <property type="evidence" value="ECO:0007669"/>
    <property type="project" value="TreeGrafter"/>
</dbReference>
<evidence type="ECO:0000256" key="1">
    <source>
        <dbReference type="SAM" id="SignalP"/>
    </source>
</evidence>
<sequence length="267" mass="29831">MSPTSPFKRHPHHHRVILLVFVATCHLLLLLLLLSLHHVSAAAGSFRTENIQFTSKAPSGSLTLYGTLFLPSSVSTTSSLFAKERESSSSSSSFSSFSSSLESKEEEKVLQQKFPAVVLVHGSGPQNRNESIQNYVFLNTQAQPEWKKPHCGYTSLNFQTFHEVAQHLASQHDMIVLTYDKRTCCNAQYHPQTCGKESCRVDPFTHHFTGSCYYACQAANSPQLLDLNVLTLEDLVLDVVHALEYLALNRSRDLWLDVSRLALLGHS</sequence>
<dbReference type="InterPro" id="IPR053145">
    <property type="entry name" value="AB_hydrolase_Est10"/>
</dbReference>
<dbReference type="VEuPathDB" id="AmoebaDB:NF0093230"/>
<keyword evidence="1" id="KW-0732">Signal</keyword>
<dbReference type="PANTHER" id="PTHR43265:SF1">
    <property type="entry name" value="ESTERASE ESTD"/>
    <property type="match status" value="1"/>
</dbReference>
<dbReference type="RefSeq" id="XP_044556371.1">
    <property type="nucleotide sequence ID" value="XM_044713883.1"/>
</dbReference>
<dbReference type="InterPro" id="IPR029058">
    <property type="entry name" value="AB_hydrolase_fold"/>
</dbReference>
<reference evidence="2 3" key="1">
    <citation type="journal article" date="2019" name="Sci. Rep.">
        <title>Nanopore sequencing improves the draft genome of the human pathogenic amoeba Naegleria fowleri.</title>
        <authorList>
            <person name="Liechti N."/>
            <person name="Schurch N."/>
            <person name="Bruggmann R."/>
            <person name="Wittwer M."/>
        </authorList>
    </citation>
    <scope>NUCLEOTIDE SEQUENCE [LARGE SCALE GENOMIC DNA]</scope>
    <source>
        <strain evidence="2 3">ATCC 30894</strain>
    </source>
</reference>
<dbReference type="VEuPathDB" id="AmoebaDB:NfTy_080840"/>
<proteinExistence type="predicted"/>
<protein>
    <recommendedName>
        <fullName evidence="4">Lipase domain-containing protein</fullName>
    </recommendedName>
</protein>
<accession>A0A6A5BC01</accession>
<name>A0A6A5BC01_NAEFO</name>
<dbReference type="EMBL" id="VFQX01000074">
    <property type="protein sequence ID" value="KAF0971655.1"/>
    <property type="molecule type" value="Genomic_DNA"/>
</dbReference>
<dbReference type="Proteomes" id="UP000444721">
    <property type="component" value="Unassembled WGS sequence"/>
</dbReference>
<organism evidence="2 3">
    <name type="scientific">Naegleria fowleri</name>
    <name type="common">Brain eating amoeba</name>
    <dbReference type="NCBI Taxonomy" id="5763"/>
    <lineage>
        <taxon>Eukaryota</taxon>
        <taxon>Discoba</taxon>
        <taxon>Heterolobosea</taxon>
        <taxon>Tetramitia</taxon>
        <taxon>Eutetramitia</taxon>
        <taxon>Vahlkampfiidae</taxon>
        <taxon>Naegleria</taxon>
    </lineage>
</organism>
<keyword evidence="3" id="KW-1185">Reference proteome</keyword>
<evidence type="ECO:0008006" key="4">
    <source>
        <dbReference type="Google" id="ProtNLM"/>
    </source>
</evidence>
<evidence type="ECO:0000313" key="2">
    <source>
        <dbReference type="EMBL" id="KAF0971655.1"/>
    </source>
</evidence>
<dbReference type="VEuPathDB" id="AmoebaDB:FDP41_009878"/>
<gene>
    <name evidence="2" type="ORF">FDP41_009878</name>
</gene>
<dbReference type="Gene3D" id="3.40.50.1820">
    <property type="entry name" value="alpha/beta hydrolase"/>
    <property type="match status" value="1"/>
</dbReference>
<comment type="caution">
    <text evidence="2">The sequence shown here is derived from an EMBL/GenBank/DDBJ whole genome shotgun (WGS) entry which is preliminary data.</text>
</comment>